<feature type="transmembrane region" description="Helical" evidence="5">
    <location>
        <begin position="171"/>
        <end position="190"/>
    </location>
</feature>
<comment type="subcellular location">
    <subcellularLocation>
        <location evidence="5">Cell membrane</location>
        <topology evidence="5">Multi-pass membrane protein</topology>
    </subcellularLocation>
    <subcellularLocation>
        <location evidence="1">Membrane</location>
        <topology evidence="1">Multi-pass membrane protein</topology>
    </subcellularLocation>
</comment>
<evidence type="ECO:0000256" key="3">
    <source>
        <dbReference type="ARBA" id="ARBA00022989"/>
    </source>
</evidence>
<feature type="transmembrane region" description="Helical" evidence="5">
    <location>
        <begin position="25"/>
        <end position="46"/>
    </location>
</feature>
<keyword evidence="5" id="KW-1003">Cell membrane</keyword>
<keyword evidence="2 5" id="KW-0812">Transmembrane</keyword>
<feature type="transmembrane region" description="Helical" evidence="5">
    <location>
        <begin position="100"/>
        <end position="126"/>
    </location>
</feature>
<dbReference type="AlphaFoldDB" id="A0A6J4R2V4"/>
<protein>
    <recommendedName>
        <fullName evidence="5">Transport permease protein</fullName>
    </recommendedName>
</protein>
<reference evidence="7" key="1">
    <citation type="submission" date="2020-02" db="EMBL/GenBank/DDBJ databases">
        <authorList>
            <person name="Meier V. D."/>
        </authorList>
    </citation>
    <scope>NUCLEOTIDE SEQUENCE</scope>
    <source>
        <strain evidence="7">AVDCRST_MAG38</strain>
    </source>
</reference>
<name>A0A6J4R2V4_9ACTN</name>
<dbReference type="PANTHER" id="PTHR43229:SF2">
    <property type="entry name" value="NODULATION PROTEIN J"/>
    <property type="match status" value="1"/>
</dbReference>
<dbReference type="GO" id="GO:0043190">
    <property type="term" value="C:ATP-binding cassette (ABC) transporter complex"/>
    <property type="evidence" value="ECO:0007669"/>
    <property type="project" value="InterPro"/>
</dbReference>
<keyword evidence="5" id="KW-0813">Transport</keyword>
<dbReference type="GO" id="GO:0140359">
    <property type="term" value="F:ABC-type transporter activity"/>
    <property type="evidence" value="ECO:0007669"/>
    <property type="project" value="InterPro"/>
</dbReference>
<sequence length="254" mass="27433">MRHAVADSLVLARRSLKRIPRQPDLLLAFTVQPVMFVLLFVYVFGGAINTPGFDYVDFLMPGIIVQTMAFGGFVTALGLSEDLRKGLIDRFRSLPMSRAAVLVGRTLADMATNLLSLAVMVAVGIAVGFSFDANLLELLAGIGLMLWFGFAFSWVFALLGLTASSPESAQSLGFIVIFPLTFASSAFVPIQSMPSWLEAFAEVNPFTVTVDAMRALWLDAPAGDSIWLALAWSTGLIAVFAPLAVSRYRRTTAA</sequence>
<feature type="transmembrane region" description="Helical" evidence="5">
    <location>
        <begin position="138"/>
        <end position="159"/>
    </location>
</feature>
<dbReference type="InterPro" id="IPR000412">
    <property type="entry name" value="ABC_2_transport"/>
</dbReference>
<organism evidence="7">
    <name type="scientific">uncultured Solirubrobacteraceae bacterium</name>
    <dbReference type="NCBI Taxonomy" id="1162706"/>
    <lineage>
        <taxon>Bacteria</taxon>
        <taxon>Bacillati</taxon>
        <taxon>Actinomycetota</taxon>
        <taxon>Thermoleophilia</taxon>
        <taxon>Solirubrobacterales</taxon>
        <taxon>Solirubrobacteraceae</taxon>
        <taxon>environmental samples</taxon>
    </lineage>
</organism>
<evidence type="ECO:0000256" key="1">
    <source>
        <dbReference type="ARBA" id="ARBA00004141"/>
    </source>
</evidence>
<dbReference type="InterPro" id="IPR051784">
    <property type="entry name" value="Nod_factor_ABC_transporter"/>
</dbReference>
<dbReference type="EMBL" id="CADCVJ010000016">
    <property type="protein sequence ID" value="CAA9462630.1"/>
    <property type="molecule type" value="Genomic_DNA"/>
</dbReference>
<dbReference type="PIRSF" id="PIRSF006648">
    <property type="entry name" value="DrrB"/>
    <property type="match status" value="1"/>
</dbReference>
<accession>A0A6J4R2V4</accession>
<feature type="transmembrane region" description="Helical" evidence="5">
    <location>
        <begin position="58"/>
        <end position="79"/>
    </location>
</feature>
<feature type="transmembrane region" description="Helical" evidence="5">
    <location>
        <begin position="226"/>
        <end position="245"/>
    </location>
</feature>
<evidence type="ECO:0000313" key="7">
    <source>
        <dbReference type="EMBL" id="CAA9462630.1"/>
    </source>
</evidence>
<comment type="similarity">
    <text evidence="5">Belongs to the ABC-2 integral membrane protein family.</text>
</comment>
<dbReference type="InterPro" id="IPR047817">
    <property type="entry name" value="ABC2_TM_bact-type"/>
</dbReference>
<dbReference type="Pfam" id="PF01061">
    <property type="entry name" value="ABC2_membrane"/>
    <property type="match status" value="1"/>
</dbReference>
<gene>
    <name evidence="7" type="ORF">AVDCRST_MAG38-290</name>
</gene>
<dbReference type="InterPro" id="IPR013525">
    <property type="entry name" value="ABC2_TM"/>
</dbReference>
<keyword evidence="3 5" id="KW-1133">Transmembrane helix</keyword>
<feature type="domain" description="ABC transmembrane type-2" evidence="6">
    <location>
        <begin position="24"/>
        <end position="251"/>
    </location>
</feature>
<evidence type="ECO:0000256" key="2">
    <source>
        <dbReference type="ARBA" id="ARBA00022692"/>
    </source>
</evidence>
<evidence type="ECO:0000256" key="4">
    <source>
        <dbReference type="ARBA" id="ARBA00023136"/>
    </source>
</evidence>
<keyword evidence="4 5" id="KW-0472">Membrane</keyword>
<evidence type="ECO:0000256" key="5">
    <source>
        <dbReference type="RuleBase" id="RU361157"/>
    </source>
</evidence>
<proteinExistence type="inferred from homology"/>
<dbReference type="PANTHER" id="PTHR43229">
    <property type="entry name" value="NODULATION PROTEIN J"/>
    <property type="match status" value="1"/>
</dbReference>
<dbReference type="PROSITE" id="PS51012">
    <property type="entry name" value="ABC_TM2"/>
    <property type="match status" value="1"/>
</dbReference>
<evidence type="ECO:0000259" key="6">
    <source>
        <dbReference type="PROSITE" id="PS51012"/>
    </source>
</evidence>